<dbReference type="InterPro" id="IPR014752">
    <property type="entry name" value="Arrestin-like_C"/>
</dbReference>
<dbReference type="InterPro" id="IPR050357">
    <property type="entry name" value="Arrestin_domain-protein"/>
</dbReference>
<evidence type="ECO:0000256" key="1">
    <source>
        <dbReference type="ARBA" id="ARBA00005298"/>
    </source>
</evidence>
<feature type="compositionally biased region" description="Low complexity" evidence="3">
    <location>
        <begin position="546"/>
        <end position="567"/>
    </location>
</feature>
<evidence type="ECO:0000313" key="5">
    <source>
        <dbReference type="EMBL" id="KAK6354804.1"/>
    </source>
</evidence>
<feature type="compositionally biased region" description="Low complexity" evidence="3">
    <location>
        <begin position="577"/>
        <end position="591"/>
    </location>
</feature>
<dbReference type="InterPro" id="IPR011022">
    <property type="entry name" value="Arrestin_C-like"/>
</dbReference>
<proteinExistence type="inferred from homology"/>
<gene>
    <name evidence="5" type="ORF">TWF696_003937</name>
</gene>
<feature type="domain" description="Arrestin C-terminal-like" evidence="4">
    <location>
        <begin position="169"/>
        <end position="310"/>
    </location>
</feature>
<evidence type="ECO:0000259" key="4">
    <source>
        <dbReference type="SMART" id="SM01017"/>
    </source>
</evidence>
<accession>A0AAV9V7M3</accession>
<dbReference type="Pfam" id="PF00339">
    <property type="entry name" value="Arrestin_N"/>
    <property type="match status" value="1"/>
</dbReference>
<evidence type="ECO:0000256" key="2">
    <source>
        <dbReference type="ARBA" id="ARBA00038766"/>
    </source>
</evidence>
<dbReference type="InterPro" id="IPR011021">
    <property type="entry name" value="Arrestin-like_N"/>
</dbReference>
<organism evidence="5 6">
    <name type="scientific">Orbilia brochopaga</name>
    <dbReference type="NCBI Taxonomy" id="3140254"/>
    <lineage>
        <taxon>Eukaryota</taxon>
        <taxon>Fungi</taxon>
        <taxon>Dikarya</taxon>
        <taxon>Ascomycota</taxon>
        <taxon>Pezizomycotina</taxon>
        <taxon>Orbiliomycetes</taxon>
        <taxon>Orbiliales</taxon>
        <taxon>Orbiliaceae</taxon>
        <taxon>Orbilia</taxon>
    </lineage>
</organism>
<dbReference type="GO" id="GO:0030674">
    <property type="term" value="F:protein-macromolecule adaptor activity"/>
    <property type="evidence" value="ECO:0007669"/>
    <property type="project" value="TreeGrafter"/>
</dbReference>
<dbReference type="EMBL" id="JAVHNQ010000002">
    <property type="protein sequence ID" value="KAK6354804.1"/>
    <property type="molecule type" value="Genomic_DNA"/>
</dbReference>
<dbReference type="PANTHER" id="PTHR11188">
    <property type="entry name" value="ARRESTIN DOMAIN CONTAINING PROTEIN"/>
    <property type="match status" value="1"/>
</dbReference>
<feature type="compositionally biased region" description="Polar residues" evidence="3">
    <location>
        <begin position="444"/>
        <end position="467"/>
    </location>
</feature>
<dbReference type="GO" id="GO:0070086">
    <property type="term" value="P:ubiquitin-dependent endocytosis"/>
    <property type="evidence" value="ECO:0007669"/>
    <property type="project" value="TreeGrafter"/>
</dbReference>
<evidence type="ECO:0000313" key="6">
    <source>
        <dbReference type="Proteomes" id="UP001375240"/>
    </source>
</evidence>
<feature type="region of interest" description="Disordered" evidence="3">
    <location>
        <begin position="511"/>
        <end position="604"/>
    </location>
</feature>
<feature type="compositionally biased region" description="Polar residues" evidence="3">
    <location>
        <begin position="531"/>
        <end position="540"/>
    </location>
</feature>
<protein>
    <recommendedName>
        <fullName evidence="4">Arrestin C-terminal-like domain-containing protein</fullName>
    </recommendedName>
</protein>
<comment type="similarity">
    <text evidence="1">Belongs to the arrestin family.</text>
</comment>
<name>A0AAV9V7M3_9PEZI</name>
<comment type="subunit">
    <text evidence="2">Interacts with hulA.</text>
</comment>
<comment type="caution">
    <text evidence="5">The sequence shown here is derived from an EMBL/GenBank/DDBJ whole genome shotgun (WGS) entry which is preliminary data.</text>
</comment>
<sequence>MRKITLFEIRLDDDVLILRGDPTEAHGVQLRGKIVISCTEAINIKSLSIKIAALQTIRYHDQAHGPFGPGYRLHKKENVLWSDRKIPIGEKTVIPAGNHEYPFHWILNGDVPESVEGFRDASILWNLHAHMERSIYQTDSHANKHFRIVRTLPHTALEFSQMMAVENVWPSKLEYTVSTPSKAVVFGSHIPIHIRLSPLLKGLLPCKLSVALKETYELSGIRGVGHSTRVIVEKDFPGYEDPPSDENDGNWIWNEKITLPRTLLECLQDCEVGKIKIRHKIRFSVHLKNPDGHISELRATLPIMIFISPNYLVNEQNEVPEITSGVTAESEISAPPRYEQHQLDRLYEGINPEMYLSSANSPTVLSRTPSAENLYQQQNPGLALLTPISATTSGNTSPFFTQDATTSRSSNASFGSVAGVPSLMTPHGHADLVDRLQRAYQRPAGSSGSLNALANSTPWTNPSSGRESPTGEHSDNEGGLASLSLSSSPMATMDMETMCKVPSYSTAIKTPTRNLSFENPPTYERIPSNPPSRVTSSQSLIEMGTRPSFSRSSSSSAESAVGSGPSSPLAMTSTSRSQEGLSPQGSQGSPSKRTPKLFSTKWRG</sequence>
<dbReference type="GO" id="GO:0005886">
    <property type="term" value="C:plasma membrane"/>
    <property type="evidence" value="ECO:0007669"/>
    <property type="project" value="TreeGrafter"/>
</dbReference>
<dbReference type="Gene3D" id="2.60.40.640">
    <property type="match status" value="1"/>
</dbReference>
<dbReference type="GO" id="GO:0031625">
    <property type="term" value="F:ubiquitin protein ligase binding"/>
    <property type="evidence" value="ECO:0007669"/>
    <property type="project" value="TreeGrafter"/>
</dbReference>
<reference evidence="5 6" key="1">
    <citation type="submission" date="2019-10" db="EMBL/GenBank/DDBJ databases">
        <authorList>
            <person name="Palmer J.M."/>
        </authorList>
    </citation>
    <scope>NUCLEOTIDE SEQUENCE [LARGE SCALE GENOMIC DNA]</scope>
    <source>
        <strain evidence="5 6">TWF696</strain>
    </source>
</reference>
<dbReference type="Proteomes" id="UP001375240">
    <property type="component" value="Unassembled WGS sequence"/>
</dbReference>
<evidence type="ECO:0000256" key="3">
    <source>
        <dbReference type="SAM" id="MobiDB-lite"/>
    </source>
</evidence>
<feature type="region of interest" description="Disordered" evidence="3">
    <location>
        <begin position="442"/>
        <end position="485"/>
    </location>
</feature>
<dbReference type="AlphaFoldDB" id="A0AAV9V7M3"/>
<dbReference type="GO" id="GO:0005829">
    <property type="term" value="C:cytosol"/>
    <property type="evidence" value="ECO:0007669"/>
    <property type="project" value="TreeGrafter"/>
</dbReference>
<dbReference type="SMART" id="SM01017">
    <property type="entry name" value="Arrestin_C"/>
    <property type="match status" value="1"/>
</dbReference>
<keyword evidence="6" id="KW-1185">Reference proteome</keyword>
<dbReference type="Pfam" id="PF02752">
    <property type="entry name" value="Arrestin_C"/>
    <property type="match status" value="1"/>
</dbReference>
<dbReference type="PANTHER" id="PTHR11188:SF17">
    <property type="entry name" value="FI21816P1"/>
    <property type="match status" value="1"/>
</dbReference>